<dbReference type="EMBL" id="JBIMZQ010000008">
    <property type="protein sequence ID" value="KAL3669693.1"/>
    <property type="molecule type" value="Genomic_DNA"/>
</dbReference>
<accession>A0ABD3FS47</accession>
<organism evidence="1 2">
    <name type="scientific">Phytophthora oleae</name>
    <dbReference type="NCBI Taxonomy" id="2107226"/>
    <lineage>
        <taxon>Eukaryota</taxon>
        <taxon>Sar</taxon>
        <taxon>Stramenopiles</taxon>
        <taxon>Oomycota</taxon>
        <taxon>Peronosporomycetes</taxon>
        <taxon>Peronosporales</taxon>
        <taxon>Peronosporaceae</taxon>
        <taxon>Phytophthora</taxon>
    </lineage>
</organism>
<evidence type="ECO:0000313" key="1">
    <source>
        <dbReference type="EMBL" id="KAL3669693.1"/>
    </source>
</evidence>
<dbReference type="AlphaFoldDB" id="A0ABD3FS47"/>
<proteinExistence type="predicted"/>
<keyword evidence="2" id="KW-1185">Reference proteome</keyword>
<evidence type="ECO:0000313" key="2">
    <source>
        <dbReference type="Proteomes" id="UP001632037"/>
    </source>
</evidence>
<dbReference type="Proteomes" id="UP001632037">
    <property type="component" value="Unassembled WGS sequence"/>
</dbReference>
<sequence length="105" mass="12370">MMLRPLSPPRRPPGLRMDLLSSRVLTFDEFLLEEERFVLEGLDCIQPIPILLAPQETRGEYEHAFEQYLRARNVPLASMQSSPHLERLFRLDYANLRLWSFADEI</sequence>
<reference evidence="1 2" key="1">
    <citation type="submission" date="2024-09" db="EMBL/GenBank/DDBJ databases">
        <title>Genome sequencing and assembly of Phytophthora oleae, isolate VK10A, causative agent of rot of olive drupes.</title>
        <authorList>
            <person name="Conti Taguali S."/>
            <person name="Riolo M."/>
            <person name="La Spada F."/>
            <person name="Cacciola S.O."/>
            <person name="Dionisio G."/>
        </authorList>
    </citation>
    <scope>NUCLEOTIDE SEQUENCE [LARGE SCALE GENOMIC DNA]</scope>
    <source>
        <strain evidence="1 2">VK10A</strain>
    </source>
</reference>
<protein>
    <submittedName>
        <fullName evidence="1">Uncharacterized protein</fullName>
    </submittedName>
</protein>
<comment type="caution">
    <text evidence="1">The sequence shown here is derived from an EMBL/GenBank/DDBJ whole genome shotgun (WGS) entry which is preliminary data.</text>
</comment>
<gene>
    <name evidence="1" type="ORF">V7S43_005074</name>
</gene>
<name>A0ABD3FS47_9STRA</name>